<proteinExistence type="predicted"/>
<sequence>MRTALSIMCVSTDICWGSALSYLYQTPKRHLSRSGSGDGDQWKLKSTTPISSEVFEHAASQSGLVKCILAKA</sequence>
<evidence type="ECO:0000313" key="2">
    <source>
        <dbReference type="Proteomes" id="UP000009183"/>
    </source>
</evidence>
<keyword evidence="2" id="KW-1185">Reference proteome</keyword>
<dbReference type="EMBL" id="FN595239">
    <property type="protein sequence ID" value="CCB47591.1"/>
    <property type="molecule type" value="Genomic_DNA"/>
</dbReference>
<dbReference type="InParanoid" id="F6H5M3"/>
<protein>
    <submittedName>
        <fullName evidence="1">Uncharacterized protein</fullName>
    </submittedName>
</protein>
<reference evidence="2" key="1">
    <citation type="journal article" date="2007" name="Nature">
        <title>The grapevine genome sequence suggests ancestral hexaploidization in major angiosperm phyla.</title>
        <authorList>
            <consortium name="The French-Italian Public Consortium for Grapevine Genome Characterization."/>
            <person name="Jaillon O."/>
            <person name="Aury J.-M."/>
            <person name="Noel B."/>
            <person name="Policriti A."/>
            <person name="Clepet C."/>
            <person name="Casagrande A."/>
            <person name="Choisne N."/>
            <person name="Aubourg S."/>
            <person name="Vitulo N."/>
            <person name="Jubin C."/>
            <person name="Vezzi A."/>
            <person name="Legeai F."/>
            <person name="Hugueney P."/>
            <person name="Dasilva C."/>
            <person name="Horner D."/>
            <person name="Mica E."/>
            <person name="Jublot D."/>
            <person name="Poulain J."/>
            <person name="Bruyere C."/>
            <person name="Billault A."/>
            <person name="Segurens B."/>
            <person name="Gouyvenoux M."/>
            <person name="Ugarte E."/>
            <person name="Cattonaro F."/>
            <person name="Anthouard V."/>
            <person name="Vico V."/>
            <person name="Del Fabbro C."/>
            <person name="Alaux M."/>
            <person name="Di Gaspero G."/>
            <person name="Dumas V."/>
            <person name="Felice N."/>
            <person name="Paillard S."/>
            <person name="Juman I."/>
            <person name="Moroldo M."/>
            <person name="Scalabrin S."/>
            <person name="Canaguier A."/>
            <person name="Le Clainche I."/>
            <person name="Malacrida G."/>
            <person name="Durand E."/>
            <person name="Pesole G."/>
            <person name="Laucou V."/>
            <person name="Chatelet P."/>
            <person name="Merdinoglu D."/>
            <person name="Delledonne M."/>
            <person name="Pezzotti M."/>
            <person name="Lecharny A."/>
            <person name="Scarpelli C."/>
            <person name="Artiguenave F."/>
            <person name="Pe M.E."/>
            <person name="Valle G."/>
            <person name="Morgante M."/>
            <person name="Caboche M."/>
            <person name="Adam-Blondon A.-F."/>
            <person name="Weissenbach J."/>
            <person name="Quetier F."/>
            <person name="Wincker P."/>
        </authorList>
    </citation>
    <scope>NUCLEOTIDE SEQUENCE [LARGE SCALE GENOMIC DNA]</scope>
    <source>
        <strain evidence="2">cv. Pinot noir / PN40024</strain>
    </source>
</reference>
<dbReference type="AlphaFoldDB" id="F6H5M3"/>
<evidence type="ECO:0000313" key="1">
    <source>
        <dbReference type="EMBL" id="CCB47591.1"/>
    </source>
</evidence>
<dbReference type="HOGENOM" id="CLU_2727377_0_0_1"/>
<name>F6H5M3_VITVI</name>
<accession>F6H5M3</accession>
<dbReference type="Proteomes" id="UP000009183">
    <property type="component" value="Chromosome 14"/>
</dbReference>
<gene>
    <name evidence="1" type="ordered locus">VIT_14s0108g01470</name>
</gene>
<dbReference type="PaxDb" id="29760-VIT_14s0108g01470.t01"/>
<organism evidence="1 2">
    <name type="scientific">Vitis vinifera</name>
    <name type="common">Grape</name>
    <dbReference type="NCBI Taxonomy" id="29760"/>
    <lineage>
        <taxon>Eukaryota</taxon>
        <taxon>Viridiplantae</taxon>
        <taxon>Streptophyta</taxon>
        <taxon>Embryophyta</taxon>
        <taxon>Tracheophyta</taxon>
        <taxon>Spermatophyta</taxon>
        <taxon>Magnoliopsida</taxon>
        <taxon>eudicotyledons</taxon>
        <taxon>Gunneridae</taxon>
        <taxon>Pentapetalae</taxon>
        <taxon>rosids</taxon>
        <taxon>Vitales</taxon>
        <taxon>Vitaceae</taxon>
        <taxon>Viteae</taxon>
        <taxon>Vitis</taxon>
    </lineage>
</organism>